<dbReference type="GO" id="GO:0016020">
    <property type="term" value="C:membrane"/>
    <property type="evidence" value="ECO:0007669"/>
    <property type="project" value="UniProtKB-SubCell"/>
</dbReference>
<name>A0A9N8DIG9_9STRA</name>
<comment type="subcellular location">
    <subcellularLocation>
        <location evidence="1">Membrane</location>
        <topology evidence="1">Single-pass membrane protein</topology>
    </subcellularLocation>
</comment>
<feature type="transmembrane region" description="Helical" evidence="5">
    <location>
        <begin position="295"/>
        <end position="318"/>
    </location>
</feature>
<dbReference type="SMART" id="SM00710">
    <property type="entry name" value="PbH1"/>
    <property type="match status" value="6"/>
</dbReference>
<keyword evidence="5" id="KW-0812">Transmembrane</keyword>
<dbReference type="PANTHER" id="PTHR48053">
    <property type="entry name" value="LEUCINE RICH REPEAT FAMILY PROTEIN, EXPRESSED"/>
    <property type="match status" value="1"/>
</dbReference>
<comment type="caution">
    <text evidence="6">The sequence shown here is derived from an EMBL/GenBank/DDBJ whole genome shotgun (WGS) entry which is preliminary data.</text>
</comment>
<reference evidence="6" key="1">
    <citation type="submission" date="2020-06" db="EMBL/GenBank/DDBJ databases">
        <authorList>
            <consortium name="Plant Systems Biology data submission"/>
        </authorList>
    </citation>
    <scope>NUCLEOTIDE SEQUENCE</scope>
    <source>
        <strain evidence="6">D6</strain>
    </source>
</reference>
<evidence type="ECO:0000256" key="1">
    <source>
        <dbReference type="ARBA" id="ARBA00004167"/>
    </source>
</evidence>
<keyword evidence="2" id="KW-0732">Signal</keyword>
<feature type="compositionally biased region" description="Low complexity" evidence="4">
    <location>
        <begin position="391"/>
        <end position="400"/>
    </location>
</feature>
<organism evidence="6 7">
    <name type="scientific">Seminavis robusta</name>
    <dbReference type="NCBI Taxonomy" id="568900"/>
    <lineage>
        <taxon>Eukaryota</taxon>
        <taxon>Sar</taxon>
        <taxon>Stramenopiles</taxon>
        <taxon>Ochrophyta</taxon>
        <taxon>Bacillariophyta</taxon>
        <taxon>Bacillariophyceae</taxon>
        <taxon>Bacillariophycidae</taxon>
        <taxon>Naviculales</taxon>
        <taxon>Naviculaceae</taxon>
        <taxon>Seminavis</taxon>
    </lineage>
</organism>
<evidence type="ECO:0000256" key="2">
    <source>
        <dbReference type="ARBA" id="ARBA00022729"/>
    </source>
</evidence>
<dbReference type="EMBL" id="CAICTM010000143">
    <property type="protein sequence ID" value="CAB9502731.1"/>
    <property type="molecule type" value="Genomic_DNA"/>
</dbReference>
<dbReference type="InterPro" id="IPR051716">
    <property type="entry name" value="Plant_RL_S/T_kinase"/>
</dbReference>
<sequence length="1668" mass="178938">MSSRPNTSRGMDPPADPPAGTDEEEASASQEETSQLRIPDRPTGGAVWGDTMINFKRSGMNDEELGERASAATEPPAQPTTTSQEDAKEEEEGTSLLRIPNNPTGGAVWDDAMINFKRSGMHEETGERVPNNNEPDATAPTEDPHPSGTSTGRGSNDDTTPPDDATPDSPVGAKRVAGLGRRKKDTDAPPVVDSNATSNSHKAGDAEAGAFRQSNPAPFRSTTTSAASSAPEPVEVEEETPIQSAADFMAVATLVRDPTILPIAPAVAVPEADAANKGNDAEEPGGFSDLWRNQYMVRLVVGLCCFFAIVIVVLVLVLGGGSGDSSGGDANASVESASSLAPVVAESPESTTSPVLSPIPTTLSTVPTPAPSSSPSTATTEAPSMRISSQTNNPTINPTRIPTPNPTRIPTPNPTSIPTPNPTRIPTSIPTTAPTTRNPTKIPTRSPSKMPTPPAVQEFTCSVPRSDIAANIPVSDECTQYIEAIRVPCECYYFCTGGSLVRCLYDGSTETFGCAAGSVLECVSAPTTSPPSIAPVVTTVESTDSPTETPTVPSFPPSSEGGCYNNLDAIFYLISDDDILFQQKRYVVCPGTIVDVGFLVPGVGIDQGQTPLIPRSNTEFLCGEDGKSENNCIIRGGDFGLIGVPVFFRQDLAVNNVNVSGFTFMGQIQYAVFMATAGDITFNDCIFRDTGNFGTIVMNYDASLDLGRRLDEVFSNPWDAVIDFIDEYKTNNNPPRRLEDGSQHDLQRGLQEMVSRSLFKDCIFRNLQQVERKLGVEFGILTIKGPDHDVTMANCTFSNNTFGDATLTPIGYAILVQGAKIQLDGLCLIDNDFRGNGAVLLEETDDPFVSDGSYLTRNFATEEDDDLDCGFAAWFATEEDQLNSVFTCVPVQVAECRGEAIMVVPTTPPVMVPIGSTPTPLPTSRPTVDCYTSLDAIFFAISDDEKLFEQKRFVMCPGTVVDVGFLVPGVGIDNGQSPLVPRSNTEFLCGEDGRPENTCIIQGGDFGLIAVPVFFRQDLTVDNVQVRGFTFVGQVQYAVFMATSGQIDFYDCVFRDSGNFGTFVMNYDATLDLSRRLEKTVPNPWDAVLDYINLYKSGTLPRRLEGQQRGLQSSVFESLIKDCVFSRLQQVERKLGVEFGILTIKGPDHIVTIQDCTFSNNLFGNQDLTPIGYAILVQAAKIQLDGLCLIDNDFRGNGAVLLEQTGDPFVTDGSYLVHNFATEEDDYLDCAFAAWFATEEDRRNSVFTCVPVQVSECGGDPITSTPSPSAAPTAASFSDLLAFLGANAITSTEVLQDKSSAQYKAALWLADADSSLMSDSRVLQMFALATFYFATGGDNWRLCGKNSPSCGDTPWLSDTNECEWFSISCDVDGIVSQMSFPATGNDLIGVLPPELSLLPGLRRFLAPENSLRGDLDVAFGGLTSLETFAMPDNRLQGTIPTGILRSNSQLGLLALGGNQFSGTIPSAIAGASILSDLQLDYNSLTGTIPADIGSLTRLTNFEIQGNNFAGSVPNELYSLSRLNTVSIRENTGINGTISPLISQLTDLHVLQLGFTQLRGTIPNEMFALTDLSEMNLEGASFSGTIPEAFRNLNASLMDLFLNDNRFTGPVPEAFDYLTALETLQIQGNQLTGSISAEVCSERGLRFQQLATLIVDCVVECSCCDNCEE</sequence>
<feature type="compositionally biased region" description="Low complexity" evidence="4">
    <location>
        <begin position="216"/>
        <end position="233"/>
    </location>
</feature>
<keyword evidence="5" id="KW-1133">Transmembrane helix</keyword>
<keyword evidence="7" id="KW-1185">Reference proteome</keyword>
<dbReference type="InterPro" id="IPR032675">
    <property type="entry name" value="LRR_dom_sf"/>
</dbReference>
<dbReference type="FunFam" id="3.80.10.10:FF:000383">
    <property type="entry name" value="Leucine-rich repeat receptor protein kinase EMS1"/>
    <property type="match status" value="1"/>
</dbReference>
<dbReference type="SUPFAM" id="SSF52058">
    <property type="entry name" value="L domain-like"/>
    <property type="match status" value="1"/>
</dbReference>
<feature type="region of interest" description="Disordered" evidence="4">
    <location>
        <begin position="341"/>
        <end position="455"/>
    </location>
</feature>
<dbReference type="Proteomes" id="UP001153069">
    <property type="component" value="Unassembled WGS sequence"/>
</dbReference>
<dbReference type="InterPro" id="IPR012334">
    <property type="entry name" value="Pectin_lyas_fold"/>
</dbReference>
<evidence type="ECO:0000256" key="4">
    <source>
        <dbReference type="SAM" id="MobiDB-lite"/>
    </source>
</evidence>
<evidence type="ECO:0000313" key="7">
    <source>
        <dbReference type="Proteomes" id="UP001153069"/>
    </source>
</evidence>
<dbReference type="InterPro" id="IPR011050">
    <property type="entry name" value="Pectin_lyase_fold/virulence"/>
</dbReference>
<dbReference type="Gene3D" id="2.160.20.10">
    <property type="entry name" value="Single-stranded right-handed beta-helix, Pectin lyase-like"/>
    <property type="match status" value="1"/>
</dbReference>
<feature type="compositionally biased region" description="Low complexity" evidence="4">
    <location>
        <begin position="69"/>
        <end position="84"/>
    </location>
</feature>
<feature type="compositionally biased region" description="Low complexity" evidence="4">
    <location>
        <begin position="424"/>
        <end position="438"/>
    </location>
</feature>
<gene>
    <name evidence="6" type="ORF">SEMRO_144_G067050.1</name>
</gene>
<proteinExistence type="predicted"/>
<keyword evidence="3" id="KW-0677">Repeat</keyword>
<accession>A0A9N8DIG9</accession>
<feature type="compositionally biased region" description="Low complexity" evidence="4">
    <location>
        <begin position="360"/>
        <end position="384"/>
    </location>
</feature>
<evidence type="ECO:0000256" key="5">
    <source>
        <dbReference type="SAM" id="Phobius"/>
    </source>
</evidence>
<dbReference type="OrthoDB" id="46005at2759"/>
<dbReference type="PANTHER" id="PTHR48053:SF71">
    <property type="entry name" value="LEUCINE RICH REPEAT FAMILY PROTEIN, EXPRESSED"/>
    <property type="match status" value="1"/>
</dbReference>
<evidence type="ECO:0000313" key="6">
    <source>
        <dbReference type="EMBL" id="CAB9502731.1"/>
    </source>
</evidence>
<dbReference type="InterPro" id="IPR006626">
    <property type="entry name" value="PbH1"/>
</dbReference>
<dbReference type="SUPFAM" id="SSF51126">
    <property type="entry name" value="Pectin lyase-like"/>
    <property type="match status" value="2"/>
</dbReference>
<evidence type="ECO:0000256" key="3">
    <source>
        <dbReference type="ARBA" id="ARBA00022737"/>
    </source>
</evidence>
<feature type="compositionally biased region" description="Pro residues" evidence="4">
    <location>
        <begin position="401"/>
        <end position="423"/>
    </location>
</feature>
<dbReference type="Gene3D" id="3.80.10.10">
    <property type="entry name" value="Ribonuclease Inhibitor"/>
    <property type="match status" value="3"/>
</dbReference>
<protein>
    <submittedName>
        <fullName evidence="6">Leucine rich repeat</fullName>
    </submittedName>
</protein>
<feature type="region of interest" description="Disordered" evidence="4">
    <location>
        <begin position="1"/>
        <end position="240"/>
    </location>
</feature>
<feature type="compositionally biased region" description="Polar residues" evidence="4">
    <location>
        <begin position="439"/>
        <end position="449"/>
    </location>
</feature>
<keyword evidence="5" id="KW-0472">Membrane</keyword>